<dbReference type="EMBL" id="CP130613">
    <property type="protein sequence ID" value="WKW15598.1"/>
    <property type="molecule type" value="Genomic_DNA"/>
</dbReference>
<keyword evidence="3" id="KW-0732">Signal</keyword>
<dbReference type="SUPFAM" id="SSF54534">
    <property type="entry name" value="FKBP-like"/>
    <property type="match status" value="1"/>
</dbReference>
<dbReference type="Proteomes" id="UP001229955">
    <property type="component" value="Chromosome"/>
</dbReference>
<evidence type="ECO:0000256" key="1">
    <source>
        <dbReference type="PROSITE-ProRule" id="PRU00278"/>
    </source>
</evidence>
<feature type="region of interest" description="Disordered" evidence="2">
    <location>
        <begin position="456"/>
        <end position="477"/>
    </location>
</feature>
<accession>A0AA49JVC6</accession>
<name>A0AA49JVC6_9BACT</name>
<dbReference type="PANTHER" id="PTHR47245">
    <property type="entry name" value="PEPTIDYLPROLYL ISOMERASE"/>
    <property type="match status" value="1"/>
</dbReference>
<dbReference type="KEGG" id="pspc:Strain318_001997"/>
<keyword evidence="1 5" id="KW-0413">Isomerase</keyword>
<feature type="domain" description="PpiC" evidence="4">
    <location>
        <begin position="130"/>
        <end position="232"/>
    </location>
</feature>
<proteinExistence type="predicted"/>
<dbReference type="PROSITE" id="PS51257">
    <property type="entry name" value="PROKAR_LIPOPROTEIN"/>
    <property type="match status" value="1"/>
</dbReference>
<dbReference type="EMBL" id="CP130612">
    <property type="protein sequence ID" value="WKW12691.1"/>
    <property type="molecule type" value="Genomic_DNA"/>
</dbReference>
<keyword evidence="7" id="KW-1185">Reference proteome</keyword>
<dbReference type="Pfam" id="PF00639">
    <property type="entry name" value="Rotamase"/>
    <property type="match status" value="1"/>
</dbReference>
<evidence type="ECO:0000256" key="2">
    <source>
        <dbReference type="SAM" id="MobiDB-lite"/>
    </source>
</evidence>
<dbReference type="PROSITE" id="PS50198">
    <property type="entry name" value="PPIC_PPIASE_2"/>
    <property type="match status" value="1"/>
</dbReference>
<feature type="compositionally biased region" description="Low complexity" evidence="2">
    <location>
        <begin position="456"/>
        <end position="467"/>
    </location>
</feature>
<dbReference type="GO" id="GO:0003755">
    <property type="term" value="F:peptidyl-prolyl cis-trans isomerase activity"/>
    <property type="evidence" value="ECO:0007669"/>
    <property type="project" value="UniProtKB-KW"/>
</dbReference>
<feature type="chain" id="PRO_5041299801" evidence="3">
    <location>
        <begin position="21"/>
        <end position="477"/>
    </location>
</feature>
<protein>
    <submittedName>
        <fullName evidence="5">Peptidylprolyl isomerase</fullName>
    </submittedName>
</protein>
<dbReference type="Gene3D" id="3.10.50.40">
    <property type="match status" value="1"/>
</dbReference>
<evidence type="ECO:0000256" key="3">
    <source>
        <dbReference type="SAM" id="SignalP"/>
    </source>
</evidence>
<dbReference type="RefSeq" id="WP_367885568.1">
    <property type="nucleotide sequence ID" value="NZ_CP130612.1"/>
</dbReference>
<sequence length="477" mass="51394">MTRLRLALVAVILTAVTACGALKDAMTAHVDVVARAGNQELTVSQLSDMLANSQVPLRPDVARSVAQLWVNYQLLGQAAAANDTLHSDELADQGMWSAIDQMRLAALFEQYTATVGRPDSTKFQAAYEAGELLGAAHILLTKQPDGLGTAVNDSIKREAERIARTVTSATFASVARARSQDPGSKDRGGDYGVFPPGTMVPEFEAGIRSVPPGGITGVVETQFGYHIIRRSTWNEIKDQFAQTYGQIVQQRAESTFFAEAEKDANIQVKGSAARIVKAIAEDVDSYRTDRTVIATSRRVDLTAGRMAMWIAAFPPQAQIRPQITEAPDSVIPSFVTNIMRNELLLKRADEQGIKADTARVREAREAFFGAVTGSMTALGVAPAQLADTTDDRKAREAFAGNRVTAFVQSLLRSQVEYVDVPEQVVLVLRDRYEARVVPAGLDRALAEATKLRTAADSAAAANQTPSAVPMPSPTPNP</sequence>
<dbReference type="InterPro" id="IPR000297">
    <property type="entry name" value="PPIase_PpiC"/>
</dbReference>
<keyword evidence="1" id="KW-0697">Rotamase</keyword>
<feature type="signal peptide" evidence="3">
    <location>
        <begin position="1"/>
        <end position="20"/>
    </location>
</feature>
<reference evidence="5" key="1">
    <citation type="submission" date="2023-07" db="EMBL/GenBank/DDBJ databases">
        <authorList>
            <person name="Haufschild T."/>
            <person name="Kallscheuer N."/>
            <person name="Hammer J."/>
            <person name="Kohn T."/>
            <person name="Kabuu M."/>
            <person name="Jogler M."/>
            <person name="Wohfarth N."/>
            <person name="Heuer A."/>
            <person name="Rohde M."/>
            <person name="van Teeseling M.C.F."/>
            <person name="Jogler C."/>
        </authorList>
    </citation>
    <scope>NUCLEOTIDE SEQUENCE</scope>
    <source>
        <strain evidence="5">Strain 138</strain>
        <strain evidence="6">Strain 318</strain>
    </source>
</reference>
<evidence type="ECO:0000313" key="7">
    <source>
        <dbReference type="Proteomes" id="UP001229955"/>
    </source>
</evidence>
<organism evidence="5">
    <name type="scientific">Pseudogemmatithrix spongiicola</name>
    <dbReference type="NCBI Taxonomy" id="3062599"/>
    <lineage>
        <taxon>Bacteria</taxon>
        <taxon>Pseudomonadati</taxon>
        <taxon>Gemmatimonadota</taxon>
        <taxon>Gemmatimonadia</taxon>
        <taxon>Gemmatimonadales</taxon>
        <taxon>Gemmatimonadaceae</taxon>
        <taxon>Pseudogemmatithrix</taxon>
    </lineage>
</organism>
<dbReference type="PANTHER" id="PTHR47245:SF2">
    <property type="entry name" value="PEPTIDYL-PROLYL CIS-TRANS ISOMERASE HP_0175-RELATED"/>
    <property type="match status" value="1"/>
</dbReference>
<dbReference type="InterPro" id="IPR050245">
    <property type="entry name" value="PrsA_foldase"/>
</dbReference>
<dbReference type="InterPro" id="IPR046357">
    <property type="entry name" value="PPIase_dom_sf"/>
</dbReference>
<evidence type="ECO:0000313" key="5">
    <source>
        <dbReference type="EMBL" id="WKW12691.1"/>
    </source>
</evidence>
<evidence type="ECO:0000259" key="4">
    <source>
        <dbReference type="PROSITE" id="PS50198"/>
    </source>
</evidence>
<gene>
    <name evidence="5" type="ORF">Strain138_001998</name>
    <name evidence="6" type="ORF">Strain318_001997</name>
</gene>
<feature type="compositionally biased region" description="Pro residues" evidence="2">
    <location>
        <begin position="468"/>
        <end position="477"/>
    </location>
</feature>
<evidence type="ECO:0000313" key="6">
    <source>
        <dbReference type="EMBL" id="WKW15598.1"/>
    </source>
</evidence>
<accession>A0AA49Q7D0</accession>
<dbReference type="AlphaFoldDB" id="A0AA49JVC6"/>